<evidence type="ECO:0000256" key="1">
    <source>
        <dbReference type="SAM" id="MobiDB-lite"/>
    </source>
</evidence>
<organism evidence="2 3">
    <name type="scientific">Angiostrongylus cantonensis</name>
    <name type="common">Rat lungworm</name>
    <dbReference type="NCBI Taxonomy" id="6313"/>
    <lineage>
        <taxon>Eukaryota</taxon>
        <taxon>Metazoa</taxon>
        <taxon>Ecdysozoa</taxon>
        <taxon>Nematoda</taxon>
        <taxon>Chromadorea</taxon>
        <taxon>Rhabditida</taxon>
        <taxon>Rhabditina</taxon>
        <taxon>Rhabditomorpha</taxon>
        <taxon>Strongyloidea</taxon>
        <taxon>Metastrongylidae</taxon>
        <taxon>Angiostrongylus</taxon>
    </lineage>
</organism>
<feature type="region of interest" description="Disordered" evidence="1">
    <location>
        <begin position="55"/>
        <end position="80"/>
    </location>
</feature>
<name>A0A0K0DKK9_ANGCA</name>
<evidence type="ECO:0000313" key="2">
    <source>
        <dbReference type="Proteomes" id="UP000035642"/>
    </source>
</evidence>
<dbReference type="AlphaFoldDB" id="A0A0K0DKK9"/>
<feature type="compositionally biased region" description="Basic and acidic residues" evidence="1">
    <location>
        <begin position="61"/>
        <end position="71"/>
    </location>
</feature>
<dbReference type="WBParaSite" id="ACAC_0001205401-mRNA-1">
    <property type="protein sequence ID" value="ACAC_0001205401-mRNA-1"/>
    <property type="gene ID" value="ACAC_0001205401"/>
</dbReference>
<reference evidence="2" key="1">
    <citation type="submission" date="2012-09" db="EMBL/GenBank/DDBJ databases">
        <authorList>
            <person name="Martin A.A."/>
        </authorList>
    </citation>
    <scope>NUCLEOTIDE SEQUENCE</scope>
</reference>
<accession>A0A0K0DKK9</accession>
<dbReference type="Proteomes" id="UP000035642">
    <property type="component" value="Unassembled WGS sequence"/>
</dbReference>
<sequence length="110" mass="12595">MSITESLKFEKEVEQIEAELGEDHLVRMLQYLTSDSHEASQGLIELHTQCREVISKYPPTKTRDEKKKTDSPETTNYDDEAQTVMDFVECSEDHGCLKLMLSIISSPFLP</sequence>
<protein>
    <submittedName>
        <fullName evidence="3">GAT domain-containing protein</fullName>
    </submittedName>
</protein>
<keyword evidence="2" id="KW-1185">Reference proteome</keyword>
<proteinExistence type="predicted"/>
<evidence type="ECO:0000313" key="3">
    <source>
        <dbReference type="WBParaSite" id="ACAC_0001205401-mRNA-1"/>
    </source>
</evidence>
<reference evidence="3" key="2">
    <citation type="submission" date="2017-02" db="UniProtKB">
        <authorList>
            <consortium name="WormBaseParasite"/>
        </authorList>
    </citation>
    <scope>IDENTIFICATION</scope>
</reference>